<dbReference type="AlphaFoldDB" id="A0A067L4J6"/>
<organism evidence="2 3">
    <name type="scientific">Jatropha curcas</name>
    <name type="common">Barbados nut</name>
    <dbReference type="NCBI Taxonomy" id="180498"/>
    <lineage>
        <taxon>Eukaryota</taxon>
        <taxon>Viridiplantae</taxon>
        <taxon>Streptophyta</taxon>
        <taxon>Embryophyta</taxon>
        <taxon>Tracheophyta</taxon>
        <taxon>Spermatophyta</taxon>
        <taxon>Magnoliopsida</taxon>
        <taxon>eudicotyledons</taxon>
        <taxon>Gunneridae</taxon>
        <taxon>Pentapetalae</taxon>
        <taxon>rosids</taxon>
        <taxon>fabids</taxon>
        <taxon>Malpighiales</taxon>
        <taxon>Euphorbiaceae</taxon>
        <taxon>Crotonoideae</taxon>
        <taxon>Jatropheae</taxon>
        <taxon>Jatropha</taxon>
    </lineage>
</organism>
<reference evidence="2 3" key="1">
    <citation type="journal article" date="2014" name="PLoS ONE">
        <title>Global Analysis of Gene Expression Profiles in Physic Nut (Jatropha curcas L.) Seedlings Exposed to Salt Stress.</title>
        <authorList>
            <person name="Zhang L."/>
            <person name="Zhang C."/>
            <person name="Wu P."/>
            <person name="Chen Y."/>
            <person name="Li M."/>
            <person name="Jiang H."/>
            <person name="Wu G."/>
        </authorList>
    </citation>
    <scope>NUCLEOTIDE SEQUENCE [LARGE SCALE GENOMIC DNA]</scope>
    <source>
        <strain evidence="3">cv. GZQX0401</strain>
        <tissue evidence="2">Young leaves</tissue>
    </source>
</reference>
<dbReference type="Proteomes" id="UP000027138">
    <property type="component" value="Unassembled WGS sequence"/>
</dbReference>
<feature type="compositionally biased region" description="Basic and acidic residues" evidence="1">
    <location>
        <begin position="27"/>
        <end position="68"/>
    </location>
</feature>
<name>A0A067L4J6_JATCU</name>
<evidence type="ECO:0000313" key="2">
    <source>
        <dbReference type="EMBL" id="KDP43322.1"/>
    </source>
</evidence>
<keyword evidence="3" id="KW-1185">Reference proteome</keyword>
<evidence type="ECO:0000313" key="3">
    <source>
        <dbReference type="Proteomes" id="UP000027138"/>
    </source>
</evidence>
<proteinExistence type="predicted"/>
<protein>
    <submittedName>
        <fullName evidence="2">Uncharacterized protein</fullName>
    </submittedName>
</protein>
<accession>A0A067L4J6</accession>
<evidence type="ECO:0000256" key="1">
    <source>
        <dbReference type="SAM" id="MobiDB-lite"/>
    </source>
</evidence>
<feature type="region of interest" description="Disordered" evidence="1">
    <location>
        <begin position="27"/>
        <end position="72"/>
    </location>
</feature>
<sequence>MARSSSTSSSSDYLTEQELQLLKRLSRKYEQKESGQKKFVEESSSKKDKSKSETKKSKGEEKSKEKVSGSRIKGMDGVSVFKSILL</sequence>
<gene>
    <name evidence="2" type="ORF">JCGZ_00060</name>
</gene>
<dbReference type="EMBL" id="KK914275">
    <property type="protein sequence ID" value="KDP43322.1"/>
    <property type="molecule type" value="Genomic_DNA"/>
</dbReference>